<dbReference type="Gene3D" id="2.40.50.100">
    <property type="match status" value="1"/>
</dbReference>
<dbReference type="PANTHER" id="PTHR45007:SF1">
    <property type="entry name" value="CARBOXYLASE, PUTATIVE (AFU_ORTHOLOGUE AFUA_5G07570)-RELATED"/>
    <property type="match status" value="1"/>
</dbReference>
<dbReference type="Pfam" id="PF00364">
    <property type="entry name" value="Biotin_lipoyl"/>
    <property type="match status" value="1"/>
</dbReference>
<dbReference type="Pfam" id="PF02785">
    <property type="entry name" value="Biotin_carb_C"/>
    <property type="match status" value="1"/>
</dbReference>
<dbReference type="InterPro" id="IPR011054">
    <property type="entry name" value="Rudment_hybrid_motif"/>
</dbReference>
<dbReference type="SUPFAM" id="SSF52440">
    <property type="entry name" value="PreATP-grasp domain"/>
    <property type="match status" value="1"/>
</dbReference>
<evidence type="ECO:0000256" key="1">
    <source>
        <dbReference type="ARBA" id="ARBA00001953"/>
    </source>
</evidence>
<dbReference type="PROSITE" id="PS50975">
    <property type="entry name" value="ATP_GRASP"/>
    <property type="match status" value="1"/>
</dbReference>
<dbReference type="FunFam" id="3.30.1490.20:FF:000003">
    <property type="entry name" value="acetyl-CoA carboxylase isoform X1"/>
    <property type="match status" value="1"/>
</dbReference>
<evidence type="ECO:0000259" key="7">
    <source>
        <dbReference type="PROSITE" id="PS50975"/>
    </source>
</evidence>
<dbReference type="InterPro" id="IPR005482">
    <property type="entry name" value="Biotin_COase_C"/>
</dbReference>
<evidence type="ECO:0000256" key="6">
    <source>
        <dbReference type="PROSITE-ProRule" id="PRU00409"/>
    </source>
</evidence>
<evidence type="ECO:0000256" key="3">
    <source>
        <dbReference type="ARBA" id="ARBA00022741"/>
    </source>
</evidence>
<dbReference type="InterPro" id="IPR005481">
    <property type="entry name" value="BC-like_N"/>
</dbReference>
<dbReference type="Gene3D" id="3.30.470.20">
    <property type="entry name" value="ATP-grasp fold, B domain"/>
    <property type="match status" value="1"/>
</dbReference>
<dbReference type="InterPro" id="IPR011764">
    <property type="entry name" value="Biotin_carboxylation_dom"/>
</dbReference>
<dbReference type="GO" id="GO:0005524">
    <property type="term" value="F:ATP binding"/>
    <property type="evidence" value="ECO:0007669"/>
    <property type="project" value="UniProtKB-UniRule"/>
</dbReference>
<dbReference type="Pfam" id="PF02786">
    <property type="entry name" value="CPSase_L_D2"/>
    <property type="match status" value="1"/>
</dbReference>
<keyword evidence="4 6" id="KW-0067">ATP-binding</keyword>
<dbReference type="GO" id="GO:0046872">
    <property type="term" value="F:metal ion binding"/>
    <property type="evidence" value="ECO:0007669"/>
    <property type="project" value="InterPro"/>
</dbReference>
<dbReference type="InterPro" id="IPR011053">
    <property type="entry name" value="Single_hybrid_motif"/>
</dbReference>
<dbReference type="SUPFAM" id="SSF56059">
    <property type="entry name" value="Glutathione synthetase ATP-binding domain-like"/>
    <property type="match status" value="1"/>
</dbReference>
<dbReference type="InterPro" id="IPR000089">
    <property type="entry name" value="Biotin_lipoyl"/>
</dbReference>
<dbReference type="SMART" id="SM00878">
    <property type="entry name" value="Biotin_carb_C"/>
    <property type="match status" value="1"/>
</dbReference>
<dbReference type="PROSITE" id="PS50979">
    <property type="entry name" value="BC"/>
    <property type="match status" value="1"/>
</dbReference>
<keyword evidence="5" id="KW-0092">Biotin</keyword>
<protein>
    <recommendedName>
        <fullName evidence="11">Carbamoyl-phosphate synthase L chain, ATP binding domain-domain-containing protein</fullName>
    </recommendedName>
</protein>
<dbReference type="SUPFAM" id="SSF51246">
    <property type="entry name" value="Rudiment single hybrid motif"/>
    <property type="match status" value="1"/>
</dbReference>
<evidence type="ECO:0000313" key="10">
    <source>
        <dbReference type="Proteomes" id="UP000193685"/>
    </source>
</evidence>
<dbReference type="GeneID" id="63787973"/>
<dbReference type="OMA" id="KGDAWSI"/>
<gene>
    <name evidence="9" type="ORF">BCR37DRAFT_393903</name>
</gene>
<dbReference type="Proteomes" id="UP000193685">
    <property type="component" value="Unassembled WGS sequence"/>
</dbReference>
<feature type="domain" description="ATP-grasp" evidence="7">
    <location>
        <begin position="123"/>
        <end position="316"/>
    </location>
</feature>
<dbReference type="InterPro" id="IPR005479">
    <property type="entry name" value="CPAse_ATP-bd"/>
</dbReference>
<accession>A0A1Y2F7I4</accession>
<reference evidence="9 10" key="1">
    <citation type="submission" date="2016-07" db="EMBL/GenBank/DDBJ databases">
        <title>Pervasive Adenine N6-methylation of Active Genes in Fungi.</title>
        <authorList>
            <consortium name="DOE Joint Genome Institute"/>
            <person name="Mondo S.J."/>
            <person name="Dannebaum R.O."/>
            <person name="Kuo R.C."/>
            <person name="Labutti K."/>
            <person name="Haridas S."/>
            <person name="Kuo A."/>
            <person name="Salamov A."/>
            <person name="Ahrendt S.R."/>
            <person name="Lipzen A."/>
            <person name="Sullivan W."/>
            <person name="Andreopoulos W.B."/>
            <person name="Clum A."/>
            <person name="Lindquist E."/>
            <person name="Daum C."/>
            <person name="Ramamoorthy G.K."/>
            <person name="Gryganskyi A."/>
            <person name="Culley D."/>
            <person name="Magnuson J.K."/>
            <person name="James T.Y."/>
            <person name="O'Malley M.A."/>
            <person name="Stajich J.E."/>
            <person name="Spatafora J.W."/>
            <person name="Visel A."/>
            <person name="Grigoriev I.V."/>
        </authorList>
    </citation>
    <scope>NUCLEOTIDE SEQUENCE [LARGE SCALE GENOMIC DNA]</scope>
    <source>
        <strain evidence="9 10">12-1054</strain>
    </source>
</reference>
<sequence>MKGMAAGPPVPRILVSNRGEIAMRIIQACNELGMESVALYTDDDRAHCQHATVAIRLPSPAAYMDIAHIVGIATRGKCTAVAPGYGYLSESAAFAKALEDQKIIFAGPSSHVLDTLGDKRKAKEVARATNVPILPSVAVQNEADIQHFAMDVGFPIMIKAQDGGGGRGIRIVRSADEVAPLMQEALNESPGRLIFCEKAALEGYKHIEIQILGDRHGEVRHLFERECSLQRRFQKVIEFAPSSLSPERIAPLIASSIAMAKQVGYVGLGTFEFLVNARRSDGYYFMECNPRIQVEHTITEQIAGVDLVALLLKATTDYKFKLVDEPWPARPSGYSIQCRVNAEDPTTFEVAQGIITSHIMPGGAGIRVDTLLHSTKTHKVTDTFDSMIAKLVTTGQTYEQARQRAIYAVRHLQVDGIVTNQALLMGLLRSGMMRRPSMLDIRSLSIPGMLERLTSDGSVYLVQFRGAAQKRLGHDGKVAKPTPLALAADTSTLFRKGDGYTLTVAQDRKILKIERILKSNFPTHLSADVSLDGGKPQKMVLEKASGNAALERASADKNHVASPFNGILMEMVAEEGEEVEKGDVLAVFRQQKMELEVRAPRAGIIKRVASIKVGEQVGAGSLVCVMQDEAKPKL</sequence>
<evidence type="ECO:0000256" key="4">
    <source>
        <dbReference type="ARBA" id="ARBA00022840"/>
    </source>
</evidence>
<dbReference type="RefSeq" id="XP_040723953.1">
    <property type="nucleotide sequence ID" value="XM_040871374.1"/>
</dbReference>
<comment type="cofactor">
    <cofactor evidence="1">
        <name>biotin</name>
        <dbReference type="ChEBI" id="CHEBI:57586"/>
    </cofactor>
</comment>
<dbReference type="Pfam" id="PF00289">
    <property type="entry name" value="Biotin_carb_N"/>
    <property type="match status" value="1"/>
</dbReference>
<keyword evidence="3 6" id="KW-0547">Nucleotide-binding</keyword>
<keyword evidence="10" id="KW-1185">Reference proteome</keyword>
<evidence type="ECO:0000313" key="9">
    <source>
        <dbReference type="EMBL" id="ORY79819.1"/>
    </source>
</evidence>
<dbReference type="STRING" id="56484.A0A1Y2F7I4"/>
<organism evidence="9 10">
    <name type="scientific">Protomyces lactucae-debilis</name>
    <dbReference type="NCBI Taxonomy" id="2754530"/>
    <lineage>
        <taxon>Eukaryota</taxon>
        <taxon>Fungi</taxon>
        <taxon>Dikarya</taxon>
        <taxon>Ascomycota</taxon>
        <taxon>Taphrinomycotina</taxon>
        <taxon>Taphrinomycetes</taxon>
        <taxon>Taphrinales</taxon>
        <taxon>Protomycetaceae</taxon>
        <taxon>Protomyces</taxon>
    </lineage>
</organism>
<dbReference type="OrthoDB" id="196847at2759"/>
<evidence type="ECO:0008006" key="11">
    <source>
        <dbReference type="Google" id="ProtNLM"/>
    </source>
</evidence>
<dbReference type="PROSITE" id="PS00867">
    <property type="entry name" value="CPSASE_2"/>
    <property type="match status" value="1"/>
</dbReference>
<dbReference type="AlphaFoldDB" id="A0A1Y2F7I4"/>
<feature type="domain" description="Biotin carboxylation" evidence="8">
    <location>
        <begin position="9"/>
        <end position="448"/>
    </location>
</feature>
<dbReference type="PANTHER" id="PTHR45007">
    <property type="entry name" value="CARBOXYLASE, PUTATIVE (AFU_ORTHOLOGUE AFUA_5G07570)-RELATED"/>
    <property type="match status" value="1"/>
</dbReference>
<dbReference type="CDD" id="cd06850">
    <property type="entry name" value="biotinyl_domain"/>
    <property type="match status" value="1"/>
</dbReference>
<keyword evidence="2" id="KW-0436">Ligase</keyword>
<dbReference type="SUPFAM" id="SSF51230">
    <property type="entry name" value="Single hybrid motif"/>
    <property type="match status" value="1"/>
</dbReference>
<dbReference type="GO" id="GO:0016874">
    <property type="term" value="F:ligase activity"/>
    <property type="evidence" value="ECO:0007669"/>
    <property type="project" value="UniProtKB-KW"/>
</dbReference>
<name>A0A1Y2F7I4_PROLT</name>
<proteinExistence type="predicted"/>
<comment type="caution">
    <text evidence="9">The sequence shown here is derived from an EMBL/GenBank/DDBJ whole genome shotgun (WGS) entry which is preliminary data.</text>
</comment>
<evidence type="ECO:0000259" key="8">
    <source>
        <dbReference type="PROSITE" id="PS50979"/>
    </source>
</evidence>
<evidence type="ECO:0000256" key="2">
    <source>
        <dbReference type="ARBA" id="ARBA00022598"/>
    </source>
</evidence>
<evidence type="ECO:0000256" key="5">
    <source>
        <dbReference type="ARBA" id="ARBA00023267"/>
    </source>
</evidence>
<dbReference type="InterPro" id="IPR016185">
    <property type="entry name" value="PreATP-grasp_dom_sf"/>
</dbReference>
<dbReference type="EMBL" id="MCFI01000014">
    <property type="protein sequence ID" value="ORY79819.1"/>
    <property type="molecule type" value="Genomic_DNA"/>
</dbReference>
<dbReference type="InterPro" id="IPR011761">
    <property type="entry name" value="ATP-grasp"/>
</dbReference>